<evidence type="ECO:0000313" key="3">
    <source>
        <dbReference type="EMBL" id="MDR6591952.1"/>
    </source>
</evidence>
<keyword evidence="4" id="KW-1185">Reference proteome</keyword>
<comment type="caution">
    <text evidence="3">The sequence shown here is derived from an EMBL/GenBank/DDBJ whole genome shotgun (WGS) entry which is preliminary data.</text>
</comment>
<dbReference type="PROSITE" id="PS51257">
    <property type="entry name" value="PROKAR_LIPOPROTEIN"/>
    <property type="match status" value="1"/>
</dbReference>
<evidence type="ECO:0000256" key="1">
    <source>
        <dbReference type="SAM" id="SignalP"/>
    </source>
</evidence>
<feature type="domain" description="GmrSD restriction endonucleases C-terminal" evidence="2">
    <location>
        <begin position="91"/>
        <end position="219"/>
    </location>
</feature>
<dbReference type="PANTHER" id="PTHR24094">
    <property type="entry name" value="SECRETED PROTEIN"/>
    <property type="match status" value="1"/>
</dbReference>
<dbReference type="PANTHER" id="PTHR24094:SF15">
    <property type="entry name" value="AMP-DEPENDENT SYNTHETASE_LIGASE DOMAIN-CONTAINING PROTEIN-RELATED"/>
    <property type="match status" value="1"/>
</dbReference>
<evidence type="ECO:0000259" key="2">
    <source>
        <dbReference type="Pfam" id="PF07510"/>
    </source>
</evidence>
<dbReference type="InterPro" id="IPR011089">
    <property type="entry name" value="GmrSD_C"/>
</dbReference>
<keyword evidence="1" id="KW-0732">Signal</keyword>
<gene>
    <name evidence="3" type="ORF">J2S66_000336</name>
</gene>
<name>A0ABU1PMR0_9PSEU</name>
<reference evidence="3 4" key="1">
    <citation type="submission" date="2023-07" db="EMBL/GenBank/DDBJ databases">
        <title>Sequencing the genomes of 1000 actinobacteria strains.</title>
        <authorList>
            <person name="Klenk H.-P."/>
        </authorList>
    </citation>
    <scope>NUCLEOTIDE SEQUENCE [LARGE SCALE GENOMIC DNA]</scope>
    <source>
        <strain evidence="3 4">DSM 43749</strain>
    </source>
</reference>
<organism evidence="3 4">
    <name type="scientific">Saccharothrix longispora</name>
    <dbReference type="NCBI Taxonomy" id="33920"/>
    <lineage>
        <taxon>Bacteria</taxon>
        <taxon>Bacillati</taxon>
        <taxon>Actinomycetota</taxon>
        <taxon>Actinomycetes</taxon>
        <taxon>Pseudonocardiales</taxon>
        <taxon>Pseudonocardiaceae</taxon>
        <taxon>Saccharothrix</taxon>
    </lineage>
</organism>
<dbReference type="Pfam" id="PF07510">
    <property type="entry name" value="GmrSD_C"/>
    <property type="match status" value="1"/>
</dbReference>
<dbReference type="Gene3D" id="1.10.30.50">
    <property type="match status" value="1"/>
</dbReference>
<dbReference type="EMBL" id="JAVDSG010000001">
    <property type="protein sequence ID" value="MDR6591952.1"/>
    <property type="molecule type" value="Genomic_DNA"/>
</dbReference>
<accession>A0ABU1PMR0</accession>
<protein>
    <recommendedName>
        <fullName evidence="2">GmrSD restriction endonucleases C-terminal domain-containing protein</fullName>
    </recommendedName>
</protein>
<proteinExistence type="predicted"/>
<sequence length="228" mass="24062">MLRRTTAVLAALLLLLTGCDVVGSLPAAGGGTTVDRVPEGTVDGPTAQTLLARLAVAEPGRMSGYARDCDNGAGCVFGRPWEDVDGDGCDQRSQVLARDLTDVRRKEGRCAVESGSLLDPYTGDTVTTVSKIQIDHVVPLAEMWRSGAAAWPRERRVAAANDLRNLLAVQGGVNQSKGDQTPDEWMPPNGAFACQYGRVYVTVKAEYGLSVTAAERGALERALATCAA</sequence>
<dbReference type="Proteomes" id="UP001268819">
    <property type="component" value="Unassembled WGS sequence"/>
</dbReference>
<feature type="signal peptide" evidence="1">
    <location>
        <begin position="1"/>
        <end position="27"/>
    </location>
</feature>
<evidence type="ECO:0000313" key="4">
    <source>
        <dbReference type="Proteomes" id="UP001268819"/>
    </source>
</evidence>
<dbReference type="RefSeq" id="WP_310302876.1">
    <property type="nucleotide sequence ID" value="NZ_BAAAXB010000001.1"/>
</dbReference>
<feature type="chain" id="PRO_5046195655" description="GmrSD restriction endonucleases C-terminal domain-containing protein" evidence="1">
    <location>
        <begin position="28"/>
        <end position="228"/>
    </location>
</feature>